<organism evidence="3 4">
    <name type="scientific">Fopius arisanus</name>
    <dbReference type="NCBI Taxonomy" id="64838"/>
    <lineage>
        <taxon>Eukaryota</taxon>
        <taxon>Metazoa</taxon>
        <taxon>Ecdysozoa</taxon>
        <taxon>Arthropoda</taxon>
        <taxon>Hexapoda</taxon>
        <taxon>Insecta</taxon>
        <taxon>Pterygota</taxon>
        <taxon>Neoptera</taxon>
        <taxon>Endopterygota</taxon>
        <taxon>Hymenoptera</taxon>
        <taxon>Apocrita</taxon>
        <taxon>Ichneumonoidea</taxon>
        <taxon>Braconidae</taxon>
        <taxon>Opiinae</taxon>
        <taxon>Fopius</taxon>
    </lineage>
</organism>
<dbReference type="InterPro" id="IPR036397">
    <property type="entry name" value="RNaseH_sf"/>
</dbReference>
<dbReference type="SUPFAM" id="SSF53098">
    <property type="entry name" value="Ribonuclease H-like"/>
    <property type="match status" value="1"/>
</dbReference>
<dbReference type="RefSeq" id="XP_011313282.1">
    <property type="nucleotide sequence ID" value="XM_011314980.1"/>
</dbReference>
<dbReference type="Pfam" id="PF05380">
    <property type="entry name" value="Peptidase_A17"/>
    <property type="match status" value="2"/>
</dbReference>
<dbReference type="Gene3D" id="3.30.420.10">
    <property type="entry name" value="Ribonuclease H-like superfamily/Ribonuclease H"/>
    <property type="match status" value="1"/>
</dbReference>
<sequence>MLLKSPPDQLGESRFSALACLHRLLRRLSRDEEYQQLYSSFLKEYEEMDHMRPACGRLIMSDHNRQLTVGCSASEMTLAYGTSLPGGLKVSGGRHPSQAHAHSEYFFPHHGVLRASSETTKLRLVFNGSNRTSSGKSLNDITHPGAKLEQDISDVLLYSRKFKLIFMTDITKMFRQIRVHPEDWPLQQILWTDSHGNIIPYQLTTVTYSTRSAPFLSARVLLQLVENEVSHYPLAVESLTKGRYVDDICGGADSHEQLLLIAHQVTQLCASGCFPLAKWHSNSSALLTSLSPESTSDDQRPIENSLTNILGVSWHPYTDQFKFSSAQLETSSITKRIILSDTAQLFDPLGFLAPLVVRAKILLQSLWIEKLGSDEPVSPTTAQRWRQFREELSQLSEVTIPRWLGLLTDSTKVAPLKRLTIPRLELTAALLLAKLASYVKEQLKLTNSSTFLWTSPSVTLTWISSHSSRWKEFVKNRGLLIQELTQQAHWRVVPGRENPADCASRGLSATQLIAHKLCWTGPSWLHQDSPSWPTHVLETDIAADLEGRPGVLFHARAQHIALWDLIDRFSSFNRLIRETAICRRFIALLRRTPNSSLQNPLNLGDLEEARIFWIKLTQAAHFKDQLRTISRGERFRRSHPLTKLTPFIDRQGILKVGGKLKFAHLGPESRNRTIIPRELRLAQRLIGQAHIQTLHGGTQLTLRHLRSTYWILGGRAPVRSFILKCVKCTRQRRVRGQQLMGQLPPTLESTTPAQYRYAHGRDGDTNHTRAGWQFSSAWPPQQCISSDCGTTFLGADKELKKLFSSGTAQSRQLAQLLINDGTQWSFNPPGAPHFGGKWEAAVKSVKFHLNRTLGEDLLTFEELTTLLSQIEAVLNSRPLEPLTDDPDHCSALTPGHFLIGHAPTTLPEPSLEPLNVSRSSRWPLIQQKLQGFWKRWSTGYLQRLQAISKWHHPNHQVGIGSLVLLTDERFPPSKWPLARVTALHPGTDGLTRVVTIKTAQTTLTRPVAKLVILPVSPPED</sequence>
<reference evidence="4" key="1">
    <citation type="submission" date="2025-08" db="UniProtKB">
        <authorList>
            <consortium name="RefSeq"/>
        </authorList>
    </citation>
    <scope>IDENTIFICATION</scope>
    <source>
        <strain evidence="4">USDA-PBARC FA_bdor</strain>
        <tissue evidence="4">Whole organism</tissue>
    </source>
</reference>
<dbReference type="KEGG" id="fas:105272755"/>
<dbReference type="GO" id="GO:0071897">
    <property type="term" value="P:DNA biosynthetic process"/>
    <property type="evidence" value="ECO:0007669"/>
    <property type="project" value="UniProtKB-ARBA"/>
</dbReference>
<evidence type="ECO:0000259" key="1">
    <source>
        <dbReference type="Pfam" id="PF17921"/>
    </source>
</evidence>
<dbReference type="Proteomes" id="UP000694866">
    <property type="component" value="Unplaced"/>
</dbReference>
<feature type="domain" description="Integrase zinc-binding" evidence="1">
    <location>
        <begin position="681"/>
        <end position="732"/>
    </location>
</feature>
<proteinExistence type="predicted"/>
<evidence type="ECO:0000313" key="4">
    <source>
        <dbReference type="RefSeq" id="XP_011313282.1"/>
    </source>
</evidence>
<dbReference type="Gene3D" id="1.10.340.70">
    <property type="match status" value="1"/>
</dbReference>
<evidence type="ECO:0000259" key="2">
    <source>
        <dbReference type="Pfam" id="PF18701"/>
    </source>
</evidence>
<dbReference type="InterPro" id="IPR040676">
    <property type="entry name" value="DUF5641"/>
</dbReference>
<protein>
    <submittedName>
        <fullName evidence="4">Uncharacterized protein</fullName>
    </submittedName>
</protein>
<feature type="domain" description="DUF5641" evidence="2">
    <location>
        <begin position="920"/>
        <end position="1013"/>
    </location>
</feature>
<dbReference type="SUPFAM" id="SSF56672">
    <property type="entry name" value="DNA/RNA polymerases"/>
    <property type="match status" value="1"/>
</dbReference>
<dbReference type="AlphaFoldDB" id="A0A9R1TQ25"/>
<keyword evidence="3" id="KW-1185">Reference proteome</keyword>
<dbReference type="InterPro" id="IPR012337">
    <property type="entry name" value="RNaseH-like_sf"/>
</dbReference>
<dbReference type="OrthoDB" id="6615390at2759"/>
<gene>
    <name evidence="4" type="primary">LOC105272755</name>
</gene>
<dbReference type="GeneID" id="105272755"/>
<name>A0A9R1TQ25_9HYME</name>
<evidence type="ECO:0000313" key="3">
    <source>
        <dbReference type="Proteomes" id="UP000694866"/>
    </source>
</evidence>
<accession>A0A9R1TQ25</accession>
<dbReference type="PANTHER" id="PTHR47331:SF5">
    <property type="entry name" value="RIBONUCLEASE H"/>
    <property type="match status" value="1"/>
</dbReference>
<dbReference type="Pfam" id="PF18701">
    <property type="entry name" value="DUF5641"/>
    <property type="match status" value="1"/>
</dbReference>
<dbReference type="GO" id="GO:0003676">
    <property type="term" value="F:nucleic acid binding"/>
    <property type="evidence" value="ECO:0007669"/>
    <property type="project" value="InterPro"/>
</dbReference>
<dbReference type="Pfam" id="PF17921">
    <property type="entry name" value="Integrase_H2C2"/>
    <property type="match status" value="1"/>
</dbReference>
<dbReference type="GO" id="GO:0042575">
    <property type="term" value="C:DNA polymerase complex"/>
    <property type="evidence" value="ECO:0007669"/>
    <property type="project" value="UniProtKB-ARBA"/>
</dbReference>
<dbReference type="InterPro" id="IPR043502">
    <property type="entry name" value="DNA/RNA_pol_sf"/>
</dbReference>
<dbReference type="InterPro" id="IPR008042">
    <property type="entry name" value="Retrotrans_Pao"/>
</dbReference>
<dbReference type="InterPro" id="IPR041588">
    <property type="entry name" value="Integrase_H2C2"/>
</dbReference>
<dbReference type="PANTHER" id="PTHR47331">
    <property type="entry name" value="PHD-TYPE DOMAIN-CONTAINING PROTEIN"/>
    <property type="match status" value="1"/>
</dbReference>